<comment type="caution">
    <text evidence="1">The sequence shown here is derived from an EMBL/GenBank/DDBJ whole genome shotgun (WGS) entry which is preliminary data.</text>
</comment>
<accession>A0A212ELU3</accession>
<evidence type="ECO:0000313" key="2">
    <source>
        <dbReference type="Proteomes" id="UP000007151"/>
    </source>
</evidence>
<keyword evidence="2" id="KW-1185">Reference proteome</keyword>
<dbReference type="KEGG" id="dpl:KGM_214471B"/>
<protein>
    <submittedName>
        <fullName evidence="1">Uncharacterized protein</fullName>
    </submittedName>
</protein>
<proteinExistence type="predicted"/>
<organism evidence="1 2">
    <name type="scientific">Danaus plexippus plexippus</name>
    <dbReference type="NCBI Taxonomy" id="278856"/>
    <lineage>
        <taxon>Eukaryota</taxon>
        <taxon>Metazoa</taxon>
        <taxon>Ecdysozoa</taxon>
        <taxon>Arthropoda</taxon>
        <taxon>Hexapoda</taxon>
        <taxon>Insecta</taxon>
        <taxon>Pterygota</taxon>
        <taxon>Neoptera</taxon>
        <taxon>Endopterygota</taxon>
        <taxon>Lepidoptera</taxon>
        <taxon>Glossata</taxon>
        <taxon>Ditrysia</taxon>
        <taxon>Papilionoidea</taxon>
        <taxon>Nymphalidae</taxon>
        <taxon>Danainae</taxon>
        <taxon>Danaini</taxon>
        <taxon>Danaina</taxon>
        <taxon>Danaus</taxon>
        <taxon>Danaus</taxon>
    </lineage>
</organism>
<dbReference type="Proteomes" id="UP000007151">
    <property type="component" value="Unassembled WGS sequence"/>
</dbReference>
<dbReference type="InParanoid" id="A0A212ELU3"/>
<evidence type="ECO:0000313" key="1">
    <source>
        <dbReference type="EMBL" id="OWR42455.1"/>
    </source>
</evidence>
<name>A0A212ELU3_DANPL</name>
<feature type="non-terminal residue" evidence="1">
    <location>
        <position position="1"/>
    </location>
</feature>
<sequence>KMLKKRSKIRKRR</sequence>
<gene>
    <name evidence="1" type="ORF">KGM_214471B</name>
</gene>
<reference evidence="1 2" key="1">
    <citation type="journal article" date="2011" name="Cell">
        <title>The monarch butterfly genome yields insights into long-distance migration.</title>
        <authorList>
            <person name="Zhan S."/>
            <person name="Merlin C."/>
            <person name="Boore J.L."/>
            <person name="Reppert S.M."/>
        </authorList>
    </citation>
    <scope>NUCLEOTIDE SEQUENCE [LARGE SCALE GENOMIC DNA]</scope>
    <source>
        <strain evidence="1">F-2</strain>
    </source>
</reference>
<dbReference type="EMBL" id="AGBW02013979">
    <property type="protein sequence ID" value="OWR42455.1"/>
    <property type="molecule type" value="Genomic_DNA"/>
</dbReference>